<dbReference type="Proteomes" id="UP001652580">
    <property type="component" value="Chromosome 5"/>
</dbReference>
<feature type="compositionally biased region" description="Polar residues" evidence="6">
    <location>
        <begin position="115"/>
        <end position="124"/>
    </location>
</feature>
<sequence length="904" mass="102045">MDPERWVKETDDVESPKRSIRDSGYIDCWDSERSDSLSPPRHGRDDSFDSLDSFGSRSRQTPSPDVVLRGSSDGRGSDSESDLPHRKLPDVKKDDMSARRTSHGEPKSAVPFNQYLPNKSNQTAYVPAPLRKKKAEREEYRKSWSTATSPLGGERPFRYGPRTPVSDDAESTSMFDMRCEEEAKVQPHSRARQEQLQLINNQLREEDDKWQDDLARWKSRRRSASQDLIKKEEERKKMEKLLAGEDGTSERRKSIKTYREIVQEKERRERELHEAYKNARSQEEAEGILQQYIERFTISEAVLERLEMPKILERSHSTEPNLSSFLNDPNPMKYLRQQSLSPPKFTATVETTIARTSVLDASMSAGSGSPSKTVTPKAVPMLTPKPYSQPKNSQEVLKTFKVDGKVTMNGETVHGDEEEKERECPTVALSPSLTKSQMFEGVARVHGSPMELKQDNSSIEINIKKPSSLPQELTATTEETETNSQEDENGGEKTEKGNTEVASSEPQYFTSTVTRSSPTVAFVELSSSPQVKNEVPEEKDQKKAENEMSGKVELVLSQKVVKPKSPEPEATLTFPFLDKMPESSQLPLPNLSSQVDTPSSEKSPVTTPLKLWAWDPEEERRRQEKWQQEQERLLQERYQKEQDKLKEEWEKAQKEVEEEERRYYEEERKIIEDTVVPFTLSSSSADQLSTSSSVTEGSGTMNKMDLENCREEEQKTRQKKPFQGDNGGSLLKTKEGDPLEEKGSLTQGVLTHSENPALKGIYQDLQLDTEAGASPCGMNPQLAQDPSQNQQVSNPPMHILEDVKPKTLPLDKSINHQIESPSERRKSVSGKKLCSSCGLPLGKGAAMIIETLNLYFHIQCFRCGICKGQLGDAVSGTDVRIRNGILNCNDCYTRSRSAGQPTTL</sequence>
<evidence type="ECO:0000256" key="6">
    <source>
        <dbReference type="SAM" id="MobiDB-lite"/>
    </source>
</evidence>
<dbReference type="PROSITE" id="PS00478">
    <property type="entry name" value="LIM_DOMAIN_1"/>
    <property type="match status" value="1"/>
</dbReference>
<keyword evidence="2 4" id="KW-0862">Zinc</keyword>
<feature type="domain" description="LIM zinc-binding" evidence="7">
    <location>
        <begin position="832"/>
        <end position="898"/>
    </location>
</feature>
<evidence type="ECO:0000256" key="2">
    <source>
        <dbReference type="ARBA" id="ARBA00022833"/>
    </source>
</evidence>
<dbReference type="PANTHER" id="PTHR15551">
    <property type="entry name" value="LIM DOMAIN ONLY 7"/>
    <property type="match status" value="1"/>
</dbReference>
<evidence type="ECO:0000256" key="3">
    <source>
        <dbReference type="ARBA" id="ARBA00023038"/>
    </source>
</evidence>
<feature type="compositionally biased region" description="Basic and acidic residues" evidence="6">
    <location>
        <begin position="732"/>
        <end position="743"/>
    </location>
</feature>
<feature type="region of interest" description="Disordered" evidence="6">
    <location>
        <begin position="578"/>
        <end position="609"/>
    </location>
</feature>
<accession>A0ABM3TLE8</accession>
<protein>
    <submittedName>
        <fullName evidence="9">LIM and calponin homology domains-containing protein 1 isoform X13</fullName>
    </submittedName>
</protein>
<evidence type="ECO:0000256" key="4">
    <source>
        <dbReference type="PROSITE-ProRule" id="PRU00125"/>
    </source>
</evidence>
<feature type="region of interest" description="Disordered" evidence="6">
    <location>
        <begin position="461"/>
        <end position="552"/>
    </location>
</feature>
<dbReference type="InterPro" id="IPR031865">
    <property type="entry name" value="DUF4757"/>
</dbReference>
<feature type="compositionally biased region" description="Basic and acidic residues" evidence="6">
    <location>
        <begin position="704"/>
        <end position="716"/>
    </location>
</feature>
<feature type="compositionally biased region" description="Acidic residues" evidence="6">
    <location>
        <begin position="478"/>
        <end position="489"/>
    </location>
</feature>
<feature type="compositionally biased region" description="Polar residues" evidence="6">
    <location>
        <begin position="595"/>
        <end position="606"/>
    </location>
</feature>
<reference evidence="9" key="1">
    <citation type="submission" date="2025-08" db="UniProtKB">
        <authorList>
            <consortium name="RefSeq"/>
        </authorList>
    </citation>
    <scope>IDENTIFICATION</scope>
</reference>
<evidence type="ECO:0000256" key="5">
    <source>
        <dbReference type="SAM" id="Coils"/>
    </source>
</evidence>
<keyword evidence="3 4" id="KW-0440">LIM domain</keyword>
<name>A0ABM3TLE8_BALAC</name>
<dbReference type="Pfam" id="PF15949">
    <property type="entry name" value="DUF4757"/>
    <property type="match status" value="1"/>
</dbReference>
<feature type="region of interest" description="Disordered" evidence="6">
    <location>
        <begin position="219"/>
        <end position="252"/>
    </location>
</feature>
<evidence type="ECO:0000259" key="7">
    <source>
        <dbReference type="PROSITE" id="PS50023"/>
    </source>
</evidence>
<feature type="compositionally biased region" description="Low complexity" evidence="6">
    <location>
        <begin position="50"/>
        <end position="59"/>
    </location>
</feature>
<feature type="compositionally biased region" description="Basic and acidic residues" evidence="6">
    <location>
        <begin position="75"/>
        <end position="106"/>
    </location>
</feature>
<feature type="compositionally biased region" description="Polar residues" evidence="6">
    <location>
        <begin position="500"/>
        <end position="531"/>
    </location>
</feature>
<dbReference type="GeneID" id="103006880"/>
<dbReference type="RefSeq" id="XP_057402918.1">
    <property type="nucleotide sequence ID" value="XM_057546935.1"/>
</dbReference>
<keyword evidence="5" id="KW-0175">Coiled coil</keyword>
<feature type="compositionally biased region" description="Low complexity" evidence="6">
    <location>
        <begin position="583"/>
        <end position="594"/>
    </location>
</feature>
<feature type="region of interest" description="Disordered" evidence="6">
    <location>
        <begin position="682"/>
        <end position="751"/>
    </location>
</feature>
<evidence type="ECO:0000313" key="9">
    <source>
        <dbReference type="RefSeq" id="XP_057402918.1"/>
    </source>
</evidence>
<feature type="compositionally biased region" description="Basic and acidic residues" evidence="6">
    <location>
        <begin position="534"/>
        <end position="550"/>
    </location>
</feature>
<dbReference type="SMART" id="SM00132">
    <property type="entry name" value="LIM"/>
    <property type="match status" value="1"/>
</dbReference>
<feature type="compositionally biased region" description="Basic and acidic residues" evidence="6">
    <location>
        <begin position="1"/>
        <end position="21"/>
    </location>
</feature>
<evidence type="ECO:0000313" key="8">
    <source>
        <dbReference type="Proteomes" id="UP001652580"/>
    </source>
</evidence>
<gene>
    <name evidence="9" type="primary">LIMCH1</name>
</gene>
<feature type="coiled-coil region" evidence="5">
    <location>
        <begin position="628"/>
        <end position="669"/>
    </location>
</feature>
<feature type="compositionally biased region" description="Low complexity" evidence="6">
    <location>
        <begin position="682"/>
        <end position="700"/>
    </location>
</feature>
<dbReference type="CDD" id="cd08368">
    <property type="entry name" value="LIM"/>
    <property type="match status" value="1"/>
</dbReference>
<dbReference type="PROSITE" id="PS50023">
    <property type="entry name" value="LIM_DOMAIN_2"/>
    <property type="match status" value="1"/>
</dbReference>
<feature type="region of interest" description="Disordered" evidence="6">
    <location>
        <begin position="1"/>
        <end position="172"/>
    </location>
</feature>
<feature type="region of interest" description="Disordered" evidence="6">
    <location>
        <begin position="772"/>
        <end position="793"/>
    </location>
</feature>
<dbReference type="PANTHER" id="PTHR15551:SF3">
    <property type="entry name" value="LIM AND CALPONIN HOMOLOGY DOMAINS-CONTAINING PROTEIN 1"/>
    <property type="match status" value="1"/>
</dbReference>
<keyword evidence="1 4" id="KW-0479">Metal-binding</keyword>
<organism evidence="8 9">
    <name type="scientific">Balaenoptera acutorostrata</name>
    <name type="common">Common minke whale</name>
    <name type="synonym">Balaena rostrata</name>
    <dbReference type="NCBI Taxonomy" id="9767"/>
    <lineage>
        <taxon>Eukaryota</taxon>
        <taxon>Metazoa</taxon>
        <taxon>Chordata</taxon>
        <taxon>Craniata</taxon>
        <taxon>Vertebrata</taxon>
        <taxon>Euteleostomi</taxon>
        <taxon>Mammalia</taxon>
        <taxon>Eutheria</taxon>
        <taxon>Laurasiatheria</taxon>
        <taxon>Artiodactyla</taxon>
        <taxon>Whippomorpha</taxon>
        <taxon>Cetacea</taxon>
        <taxon>Mysticeti</taxon>
        <taxon>Balaenopteridae</taxon>
        <taxon>Balaenoptera</taxon>
    </lineage>
</organism>
<feature type="compositionally biased region" description="Polar residues" evidence="6">
    <location>
        <begin position="781"/>
        <end position="793"/>
    </location>
</feature>
<feature type="compositionally biased region" description="Basic and acidic residues" evidence="6">
    <location>
        <begin position="228"/>
        <end position="252"/>
    </location>
</feature>
<dbReference type="InterPro" id="IPR001781">
    <property type="entry name" value="Znf_LIM"/>
</dbReference>
<proteinExistence type="predicted"/>
<dbReference type="Pfam" id="PF00412">
    <property type="entry name" value="LIM"/>
    <property type="match status" value="1"/>
</dbReference>
<keyword evidence="8" id="KW-1185">Reference proteome</keyword>
<evidence type="ECO:0000256" key="1">
    <source>
        <dbReference type="ARBA" id="ARBA00022723"/>
    </source>
</evidence>
<dbReference type="Gene3D" id="2.10.110.10">
    <property type="entry name" value="Cysteine Rich Protein"/>
    <property type="match status" value="1"/>
</dbReference>